<sequence length="335" mass="37569">MRTGWNITSYPQEHLKITKFHNASKMAALIDRMDITISPPLAFTELGRRDNNEDYICPTNVDTDTRLFIVCDGMGGLDKGEDASRITAESVQRFFMENPSETTSEEYIYQAVVSAFEHLKAFAEADSLITRMGSTLTLLHLNSHSVTVAHVGDSRVYHVRDGVILYKTKDHRQVLDMVEQGIITAEQAIDHPWRNRLSRSVSFKVAMSGEAATAQPGKPVVQQITDIQENDYFFLCTDGVLEQITDALLTEVLASDKPNEAKVTEILDRCRPETRDNYTGVLVQIEAVSEAIAYKLPEETDDEAALPKSSFVTWLVTVVLIIGLIVGGYYWYSHQ</sequence>
<keyword evidence="4" id="KW-1185">Reference proteome</keyword>
<feature type="domain" description="PPM-type phosphatase" evidence="2">
    <location>
        <begin position="34"/>
        <end position="285"/>
    </location>
</feature>
<dbReference type="PANTHER" id="PTHR47992">
    <property type="entry name" value="PROTEIN PHOSPHATASE"/>
    <property type="match status" value="1"/>
</dbReference>
<accession>A0A4R5D982</accession>
<evidence type="ECO:0000259" key="2">
    <source>
        <dbReference type="PROSITE" id="PS51746"/>
    </source>
</evidence>
<dbReference type="CDD" id="cd00143">
    <property type="entry name" value="PP2Cc"/>
    <property type="match status" value="1"/>
</dbReference>
<dbReference type="InterPro" id="IPR015655">
    <property type="entry name" value="PP2C"/>
</dbReference>
<reference evidence="3 4" key="1">
    <citation type="submission" date="2019-03" db="EMBL/GenBank/DDBJ databases">
        <title>Dyadobacter AR-3-6 sp. nov., isolated from arctic soil.</title>
        <authorList>
            <person name="Chaudhary D.K."/>
        </authorList>
    </citation>
    <scope>NUCLEOTIDE SEQUENCE [LARGE SCALE GENOMIC DNA]</scope>
    <source>
        <strain evidence="3 4">AR-3-6</strain>
    </source>
</reference>
<dbReference type="SUPFAM" id="SSF81606">
    <property type="entry name" value="PP2C-like"/>
    <property type="match status" value="1"/>
</dbReference>
<name>A0A4R5D982_9BACT</name>
<feature type="transmembrane region" description="Helical" evidence="1">
    <location>
        <begin position="311"/>
        <end position="332"/>
    </location>
</feature>
<dbReference type="InterPro" id="IPR036457">
    <property type="entry name" value="PPM-type-like_dom_sf"/>
</dbReference>
<evidence type="ECO:0000256" key="1">
    <source>
        <dbReference type="SAM" id="Phobius"/>
    </source>
</evidence>
<keyword evidence="1" id="KW-0812">Transmembrane</keyword>
<protein>
    <submittedName>
        <fullName evidence="3">Serine/threonine-protein phosphatase</fullName>
    </submittedName>
</protein>
<dbReference type="EMBL" id="SMFL01000027">
    <property type="protein sequence ID" value="TDE08301.1"/>
    <property type="molecule type" value="Genomic_DNA"/>
</dbReference>
<dbReference type="PROSITE" id="PS51746">
    <property type="entry name" value="PPM_2"/>
    <property type="match status" value="1"/>
</dbReference>
<gene>
    <name evidence="3" type="ORF">E0F88_32900</name>
</gene>
<organism evidence="3 4">
    <name type="scientific">Dyadobacter psychrotolerans</name>
    <dbReference type="NCBI Taxonomy" id="2541721"/>
    <lineage>
        <taxon>Bacteria</taxon>
        <taxon>Pseudomonadati</taxon>
        <taxon>Bacteroidota</taxon>
        <taxon>Cytophagia</taxon>
        <taxon>Cytophagales</taxon>
        <taxon>Spirosomataceae</taxon>
        <taxon>Dyadobacter</taxon>
    </lineage>
</organism>
<dbReference type="GO" id="GO:0004722">
    <property type="term" value="F:protein serine/threonine phosphatase activity"/>
    <property type="evidence" value="ECO:0007669"/>
    <property type="project" value="InterPro"/>
</dbReference>
<dbReference type="Gene3D" id="3.60.40.10">
    <property type="entry name" value="PPM-type phosphatase domain"/>
    <property type="match status" value="1"/>
</dbReference>
<dbReference type="Pfam" id="PF13672">
    <property type="entry name" value="PP2C_2"/>
    <property type="match status" value="1"/>
</dbReference>
<evidence type="ECO:0000313" key="4">
    <source>
        <dbReference type="Proteomes" id="UP000294850"/>
    </source>
</evidence>
<comment type="caution">
    <text evidence="3">The sequence shown here is derived from an EMBL/GenBank/DDBJ whole genome shotgun (WGS) entry which is preliminary data.</text>
</comment>
<dbReference type="AlphaFoldDB" id="A0A4R5D982"/>
<evidence type="ECO:0000313" key="3">
    <source>
        <dbReference type="EMBL" id="TDE08301.1"/>
    </source>
</evidence>
<dbReference type="OrthoDB" id="9801841at2"/>
<dbReference type="SMART" id="SM00331">
    <property type="entry name" value="PP2C_SIG"/>
    <property type="match status" value="1"/>
</dbReference>
<dbReference type="SMART" id="SM00332">
    <property type="entry name" value="PP2Cc"/>
    <property type="match status" value="1"/>
</dbReference>
<dbReference type="Proteomes" id="UP000294850">
    <property type="component" value="Unassembled WGS sequence"/>
</dbReference>
<dbReference type="InterPro" id="IPR001932">
    <property type="entry name" value="PPM-type_phosphatase-like_dom"/>
</dbReference>
<proteinExistence type="predicted"/>
<keyword evidence="1" id="KW-0472">Membrane</keyword>
<keyword evidence="1" id="KW-1133">Transmembrane helix</keyword>